<organism evidence="2 3">
    <name type="scientific">Pantoea eucrina</name>
    <dbReference type="NCBI Taxonomy" id="472693"/>
    <lineage>
        <taxon>Bacteria</taxon>
        <taxon>Pseudomonadati</taxon>
        <taxon>Pseudomonadota</taxon>
        <taxon>Gammaproteobacteria</taxon>
        <taxon>Enterobacterales</taxon>
        <taxon>Erwiniaceae</taxon>
        <taxon>Pantoea</taxon>
    </lineage>
</organism>
<accession>A0ABU5LIS8</accession>
<dbReference type="Proteomes" id="UP001288620">
    <property type="component" value="Unassembled WGS sequence"/>
</dbReference>
<evidence type="ECO:0000313" key="2">
    <source>
        <dbReference type="EMBL" id="MDZ7279837.1"/>
    </source>
</evidence>
<gene>
    <name evidence="2" type="ORF">N4G40_16395</name>
</gene>
<sequence>MEFDQNRAGKPFSVTLLDMFRAGAAMIVRWHKRRTSRAALNALTDAQLHDIGLTRHDVRRRER</sequence>
<name>A0ABU5LIS8_9GAMM</name>
<dbReference type="Pfam" id="PF06568">
    <property type="entry name" value="YjiS-like"/>
    <property type="match status" value="1"/>
</dbReference>
<comment type="caution">
    <text evidence="2">The sequence shown here is derived from an EMBL/GenBank/DDBJ whole genome shotgun (WGS) entry which is preliminary data.</text>
</comment>
<evidence type="ECO:0000259" key="1">
    <source>
        <dbReference type="Pfam" id="PF06568"/>
    </source>
</evidence>
<dbReference type="RefSeq" id="WP_322543622.1">
    <property type="nucleotide sequence ID" value="NZ_JAOBTT010000001.1"/>
</dbReference>
<proteinExistence type="predicted"/>
<dbReference type="EMBL" id="JAOBTT010000001">
    <property type="protein sequence ID" value="MDZ7279837.1"/>
    <property type="molecule type" value="Genomic_DNA"/>
</dbReference>
<feature type="domain" description="YjiS-like" evidence="1">
    <location>
        <begin position="25"/>
        <end position="59"/>
    </location>
</feature>
<dbReference type="InterPro" id="IPR009506">
    <property type="entry name" value="YjiS-like"/>
</dbReference>
<reference evidence="3" key="1">
    <citation type="submission" date="2023-07" db="EMBL/GenBank/DDBJ databases">
        <title>Structural and functional analysis of rice phyllospheric bacteria for their antimicrobial properties and defense elicitation against blast disease.</title>
        <authorList>
            <person name="Sahu K.P."/>
            <person name="Asharani P."/>
            <person name="Kumar M."/>
            <person name="Reddy B."/>
            <person name="Kumar A."/>
        </authorList>
    </citation>
    <scope>NUCLEOTIDE SEQUENCE [LARGE SCALE GENOMIC DNA]</scope>
    <source>
        <strain evidence="3">OsEp_Plm_30P10</strain>
    </source>
</reference>
<keyword evidence="3" id="KW-1185">Reference proteome</keyword>
<protein>
    <submittedName>
        <fullName evidence="2">DUF1127 domain-containing protein</fullName>
    </submittedName>
</protein>
<evidence type="ECO:0000313" key="3">
    <source>
        <dbReference type="Proteomes" id="UP001288620"/>
    </source>
</evidence>